<gene>
    <name evidence="9" type="ORF">FWK02_21670</name>
</gene>
<keyword evidence="7 8" id="KW-0472">Membrane</keyword>
<organism evidence="9 10">
    <name type="scientific">Escherichia coli</name>
    <dbReference type="NCBI Taxonomy" id="562"/>
    <lineage>
        <taxon>Bacteria</taxon>
        <taxon>Pseudomonadati</taxon>
        <taxon>Pseudomonadota</taxon>
        <taxon>Gammaproteobacteria</taxon>
        <taxon>Enterobacterales</taxon>
        <taxon>Enterobacteriaceae</taxon>
        <taxon>Escherichia</taxon>
    </lineage>
</organism>
<feature type="transmembrane region" description="Helical" evidence="8">
    <location>
        <begin position="135"/>
        <end position="156"/>
    </location>
</feature>
<feature type="transmembrane region" description="Helical" evidence="8">
    <location>
        <begin position="57"/>
        <end position="75"/>
    </location>
</feature>
<keyword evidence="4" id="KW-0997">Cell inner membrane</keyword>
<sequence length="190" mass="20708">QIISRASMLMVAVVMFFAFSCLFTLSPANMAEAKAQNIPVLSYLANHFASMTGTKTTFAITLEYAASIIALVAIFKSFFGHYLGTLEGLNGLVLKFGYKGDKTKVSLGKLNTISMIFIMGSTWVVAYANPNILDLIEAMGAPIIASLLCLLPMYAIRKAPSLAKYRGRLDNVFVTVIGLLTILNIVYKLF</sequence>
<evidence type="ECO:0000256" key="2">
    <source>
        <dbReference type="ARBA" id="ARBA00022448"/>
    </source>
</evidence>
<evidence type="ECO:0000256" key="4">
    <source>
        <dbReference type="ARBA" id="ARBA00022519"/>
    </source>
</evidence>
<keyword evidence="3" id="KW-1003">Cell membrane</keyword>
<dbReference type="PANTHER" id="PTHR35334">
    <property type="entry name" value="SERINE TRANSPORTER"/>
    <property type="match status" value="1"/>
</dbReference>
<evidence type="ECO:0000256" key="1">
    <source>
        <dbReference type="ARBA" id="ARBA00004429"/>
    </source>
</evidence>
<protein>
    <submittedName>
        <fullName evidence="9">Threonine/serine transporter TdcC</fullName>
    </submittedName>
</protein>
<dbReference type="GO" id="GO:0005886">
    <property type="term" value="C:plasma membrane"/>
    <property type="evidence" value="ECO:0007669"/>
    <property type="project" value="UniProtKB-SubCell"/>
</dbReference>
<reference evidence="9 10" key="1">
    <citation type="submission" date="2019-08" db="EMBL/GenBank/DDBJ databases">
        <title>Whole genome analysis of cultivated E. coli strains isolated from CD patients and healthy donors.</title>
        <authorList>
            <person name="Siniagina M.N."/>
            <person name="Markelova M.I."/>
            <person name="Laikov A.V."/>
            <person name="Boulygina E.A."/>
            <person name="Khusnutdinova D.R."/>
            <person name="Kharchenko A."/>
            <person name="Grigoryeva T.V."/>
        </authorList>
    </citation>
    <scope>NUCLEOTIDE SEQUENCE [LARGE SCALE GENOMIC DNA]</scope>
    <source>
        <strain evidence="9 10">3_77_5</strain>
    </source>
</reference>
<dbReference type="Proteomes" id="UP000321461">
    <property type="component" value="Unassembled WGS sequence"/>
</dbReference>
<feature type="transmembrane region" description="Helical" evidence="8">
    <location>
        <begin position="110"/>
        <end position="129"/>
    </location>
</feature>
<dbReference type="GO" id="GO:0003333">
    <property type="term" value="P:amino acid transmembrane transport"/>
    <property type="evidence" value="ECO:0007669"/>
    <property type="project" value="InterPro"/>
</dbReference>
<dbReference type="AlphaFoldDB" id="A0A5C9AJ61"/>
<keyword evidence="6 8" id="KW-1133">Transmembrane helix</keyword>
<evidence type="ECO:0000313" key="9">
    <source>
        <dbReference type="EMBL" id="TXS99650.1"/>
    </source>
</evidence>
<accession>A0A5C9AJ61</accession>
<evidence type="ECO:0000256" key="7">
    <source>
        <dbReference type="ARBA" id="ARBA00023136"/>
    </source>
</evidence>
<keyword evidence="2" id="KW-0813">Transport</keyword>
<feature type="transmembrane region" description="Helical" evidence="8">
    <location>
        <begin position="168"/>
        <end position="187"/>
    </location>
</feature>
<dbReference type="EMBL" id="VSBS01000921">
    <property type="protein sequence ID" value="TXS99650.1"/>
    <property type="molecule type" value="Genomic_DNA"/>
</dbReference>
<evidence type="ECO:0000256" key="6">
    <source>
        <dbReference type="ARBA" id="ARBA00022989"/>
    </source>
</evidence>
<keyword evidence="5 8" id="KW-0812">Transmembrane</keyword>
<proteinExistence type="predicted"/>
<feature type="non-terminal residue" evidence="9">
    <location>
        <position position="1"/>
    </location>
</feature>
<comment type="caution">
    <text evidence="9">The sequence shown here is derived from an EMBL/GenBank/DDBJ whole genome shotgun (WGS) entry which is preliminary data.</text>
</comment>
<evidence type="ECO:0000313" key="10">
    <source>
        <dbReference type="Proteomes" id="UP000321461"/>
    </source>
</evidence>
<name>A0A5C9AJ61_ECOLX</name>
<dbReference type="PANTHER" id="PTHR35334:SF1">
    <property type="entry name" value="THREONINE_SERINE TRANSPORTER TDCC"/>
    <property type="match status" value="1"/>
</dbReference>
<evidence type="ECO:0000256" key="5">
    <source>
        <dbReference type="ARBA" id="ARBA00022692"/>
    </source>
</evidence>
<dbReference type="InterPro" id="IPR018227">
    <property type="entry name" value="Amino_acid_transport_2"/>
</dbReference>
<evidence type="ECO:0000256" key="3">
    <source>
        <dbReference type="ARBA" id="ARBA00022475"/>
    </source>
</evidence>
<evidence type="ECO:0000256" key="8">
    <source>
        <dbReference type="SAM" id="Phobius"/>
    </source>
</evidence>
<comment type="subcellular location">
    <subcellularLocation>
        <location evidence="1">Cell inner membrane</location>
        <topology evidence="1">Multi-pass membrane protein</topology>
    </subcellularLocation>
</comment>